<evidence type="ECO:0000313" key="3">
    <source>
        <dbReference type="EMBL" id="KUF99820.1"/>
    </source>
</evidence>
<organism evidence="2 4">
    <name type="scientific">Phytophthora nicotianae</name>
    <name type="common">Potato buckeye rot agent</name>
    <name type="synonym">Phytophthora parasitica</name>
    <dbReference type="NCBI Taxonomy" id="4792"/>
    <lineage>
        <taxon>Eukaryota</taxon>
        <taxon>Sar</taxon>
        <taxon>Stramenopiles</taxon>
        <taxon>Oomycota</taxon>
        <taxon>Peronosporomycetes</taxon>
        <taxon>Peronosporales</taxon>
        <taxon>Peronosporaceae</taxon>
        <taxon>Phytophthora</taxon>
    </lineage>
</organism>
<keyword evidence="1" id="KW-0175">Coiled coil</keyword>
<dbReference type="Proteomes" id="UP000052943">
    <property type="component" value="Unassembled WGS sequence"/>
</dbReference>
<evidence type="ECO:0000313" key="4">
    <source>
        <dbReference type="Proteomes" id="UP000052943"/>
    </source>
</evidence>
<feature type="coiled-coil region" evidence="1">
    <location>
        <begin position="84"/>
        <end position="133"/>
    </location>
</feature>
<dbReference type="OrthoDB" id="128356at2759"/>
<sequence>MQRFRPPTLQALSEEAIGTVPQRRLSVHHSCFSDRGTRMHTDQEQQSDFNEPDWISLERGNMVSVARRPLTMQEVCAITDQKTMSELHSIMKNLRERRKIIQRRHIKKKQKMVVDLEESIPKLRTEIEHLQIQSFNMRERLPKENAWFVAVEYFRVFQYGFPVLDISDTRVSNLMSSSMAPYLNFGTSYGTEALTQSWKIFTQAFPDGRVQLESLKQLTTQSLIATTITSVTLTNHALKYLFQSLAEGIGDKDERKVGISTKLLNQHIVMRGSVRFDWDETSKRVIGLFTHTDMLTPMVELVGNLEDVSLVFNGALVAPDGRFNVEKATQHQ</sequence>
<evidence type="ECO:0008006" key="5">
    <source>
        <dbReference type="Google" id="ProtNLM"/>
    </source>
</evidence>
<accession>A0A0W8CSL7</accession>
<reference evidence="2 4" key="1">
    <citation type="submission" date="2015-11" db="EMBL/GenBank/DDBJ databases">
        <title>Genomes and virulence difference between two physiological races of Phytophthora nicotianae.</title>
        <authorList>
            <person name="Liu H."/>
            <person name="Ma X."/>
            <person name="Yu H."/>
            <person name="Fang D."/>
            <person name="Li Y."/>
            <person name="Wang X."/>
            <person name="Wang W."/>
            <person name="Dong Y."/>
            <person name="Xiao B."/>
        </authorList>
    </citation>
    <scope>NUCLEOTIDE SEQUENCE [LARGE SCALE GENOMIC DNA]</scope>
    <source>
        <strain evidence="4">race 0</strain>
        <strain evidence="2">Race 0</strain>
    </source>
</reference>
<gene>
    <name evidence="2" type="ORF">AM587_10001323</name>
    <name evidence="3" type="ORF">AM587_10009894</name>
</gene>
<proteinExistence type="predicted"/>
<evidence type="ECO:0000313" key="2">
    <source>
        <dbReference type="EMBL" id="KUF87105.1"/>
    </source>
</evidence>
<protein>
    <recommendedName>
        <fullName evidence="5">Bzip transcription factor</fullName>
    </recommendedName>
</protein>
<dbReference type="EMBL" id="LNFO01000818">
    <property type="protein sequence ID" value="KUF99820.1"/>
    <property type="molecule type" value="Genomic_DNA"/>
</dbReference>
<evidence type="ECO:0000256" key="1">
    <source>
        <dbReference type="SAM" id="Coils"/>
    </source>
</evidence>
<dbReference type="AlphaFoldDB" id="A0A0W8CSL7"/>
<name>A0A0W8CSL7_PHYNI</name>
<dbReference type="EMBL" id="LNFO01002101">
    <property type="protein sequence ID" value="KUF87105.1"/>
    <property type="molecule type" value="Genomic_DNA"/>
</dbReference>
<comment type="caution">
    <text evidence="2">The sequence shown here is derived from an EMBL/GenBank/DDBJ whole genome shotgun (WGS) entry which is preliminary data.</text>
</comment>